<dbReference type="NCBIfam" id="TIGR00184">
    <property type="entry name" value="purA"/>
    <property type="match status" value="1"/>
</dbReference>
<feature type="active site" description="Proton acceptor" evidence="8">
    <location>
        <position position="14"/>
    </location>
</feature>
<dbReference type="InterPro" id="IPR042110">
    <property type="entry name" value="Adenylosuccinate_synth_dom2"/>
</dbReference>
<dbReference type="GO" id="GO:0005737">
    <property type="term" value="C:cytoplasm"/>
    <property type="evidence" value="ECO:0007669"/>
    <property type="project" value="UniProtKB-SubCell"/>
</dbReference>
<comment type="similarity">
    <text evidence="8 10">Belongs to the adenylosuccinate synthetase family.</text>
</comment>
<keyword evidence="8" id="KW-0963">Cytoplasm</keyword>
<dbReference type="Gene3D" id="1.10.300.10">
    <property type="entry name" value="Adenylosuccinate Synthetase, subunit A, domain 2"/>
    <property type="match status" value="1"/>
</dbReference>
<keyword evidence="5 8" id="KW-0658">Purine biosynthesis</keyword>
<keyword evidence="3 8" id="KW-0479">Metal-binding</keyword>
<dbReference type="GO" id="GO:0046040">
    <property type="term" value="P:IMP metabolic process"/>
    <property type="evidence" value="ECO:0007669"/>
    <property type="project" value="TreeGrafter"/>
</dbReference>
<sequence>MMAAVVLIGAQWGDEGKGKITDFVAEQADMVVRYQGGNNAGHTVAFNQKTYKLHLIPSGIFNSDKLSVIGNGLVIDPEVLVEELDYLHERGITTDNLRISTNAHVIMPYHCLLDVLEEEFKGNQKIGTTKRGIGPAYKDKASRTGIRISDLMDKEEFADRLHYNIQEKNMLITKIYGREELKFEEIYEKYLEYAERIRPYVTDTSLIINEYIEQGRKVLFEGAQGTLLDIDHGTYPYVTSSNPIAGAACVGTGVGPTKIAKVLGIVKAYTTRVGEGPFPTELNCSLGELIRTNGGEFGTTTGRPRRCGWFDAVIVKYAVRISGISDIALTKLDVLTGLDTIKICTGYKYQGQIIQDFPQGLKKLAQCEAVYEEMPGWKEDLTGISQFEELPAAARNYVRRIEKLTGVKVSLLAVGPDRVQTMVLNEIF</sequence>
<feature type="binding site" description="in other chain" evidence="8">
    <location>
        <position position="239"/>
    </location>
    <ligand>
        <name>IMP</name>
        <dbReference type="ChEBI" id="CHEBI:58053"/>
        <note>ligand shared between dimeric partners</note>
    </ligand>
</feature>
<dbReference type="Proteomes" id="UP000007488">
    <property type="component" value="Chromosome"/>
</dbReference>
<comment type="function">
    <text evidence="8">Plays an important role in the de novo pathway of purine nucleotide biosynthesis. Catalyzes the first committed step in the biosynthesis of AMP from IMP.</text>
</comment>
<dbReference type="Gene3D" id="3.40.440.10">
    <property type="entry name" value="Adenylosuccinate Synthetase, subunit A, domain 1"/>
    <property type="match status" value="1"/>
</dbReference>
<keyword evidence="6 8" id="KW-0460">Magnesium</keyword>
<feature type="active site" description="Proton donor" evidence="8">
    <location>
        <position position="42"/>
    </location>
</feature>
<dbReference type="GO" id="GO:0000287">
    <property type="term" value="F:magnesium ion binding"/>
    <property type="evidence" value="ECO:0007669"/>
    <property type="project" value="UniProtKB-UniRule"/>
</dbReference>
<dbReference type="STRING" id="645991.Sgly_3344"/>
<evidence type="ECO:0000256" key="10">
    <source>
        <dbReference type="RuleBase" id="RU000520"/>
    </source>
</evidence>
<evidence type="ECO:0000256" key="3">
    <source>
        <dbReference type="ARBA" id="ARBA00022723"/>
    </source>
</evidence>
<comment type="cofactor">
    <cofactor evidence="8">
        <name>Mg(2+)</name>
        <dbReference type="ChEBI" id="CHEBI:18420"/>
    </cofactor>
    <text evidence="8">Binds 1 Mg(2+) ion per subunit.</text>
</comment>
<feature type="binding site" evidence="8">
    <location>
        <position position="41"/>
    </location>
    <ligand>
        <name>Mg(2+)</name>
        <dbReference type="ChEBI" id="CHEBI:18420"/>
    </ligand>
</feature>
<keyword evidence="7 8" id="KW-0342">GTP-binding</keyword>
<dbReference type="InterPro" id="IPR001114">
    <property type="entry name" value="Adenylosuccinate_synthetase"/>
</dbReference>
<evidence type="ECO:0000256" key="7">
    <source>
        <dbReference type="ARBA" id="ARBA00023134"/>
    </source>
</evidence>
<evidence type="ECO:0000313" key="11">
    <source>
        <dbReference type="EMBL" id="ADY57606.1"/>
    </source>
</evidence>
<feature type="binding site" evidence="8">
    <location>
        <begin position="13"/>
        <end position="19"/>
    </location>
    <ligand>
        <name>GTP</name>
        <dbReference type="ChEBI" id="CHEBI:37565"/>
    </ligand>
</feature>
<evidence type="ECO:0000256" key="8">
    <source>
        <dbReference type="HAMAP-Rule" id="MF_00011"/>
    </source>
</evidence>
<dbReference type="InterPro" id="IPR027417">
    <property type="entry name" value="P-loop_NTPase"/>
</dbReference>
<comment type="pathway">
    <text evidence="8 10">Purine metabolism; AMP biosynthesis via de novo pathway; AMP from IMP: step 1/2.</text>
</comment>
<dbReference type="FunFam" id="1.10.300.10:FF:000001">
    <property type="entry name" value="Adenylosuccinate synthetase"/>
    <property type="match status" value="1"/>
</dbReference>
<dbReference type="PROSITE" id="PS01266">
    <property type="entry name" value="ADENYLOSUCCIN_SYN_1"/>
    <property type="match status" value="1"/>
</dbReference>
<feature type="binding site" evidence="8">
    <location>
        <begin position="41"/>
        <end position="43"/>
    </location>
    <ligand>
        <name>GTP</name>
        <dbReference type="ChEBI" id="CHEBI:37565"/>
    </ligand>
</feature>
<gene>
    <name evidence="8" type="primary">purA</name>
    <name evidence="11" type="ordered locus">Sgly_3344</name>
</gene>
<dbReference type="EC" id="6.3.4.4" evidence="8 10"/>
<feature type="binding site" evidence="8">
    <location>
        <begin position="331"/>
        <end position="333"/>
    </location>
    <ligand>
        <name>GTP</name>
        <dbReference type="ChEBI" id="CHEBI:37565"/>
    </ligand>
</feature>
<evidence type="ECO:0000256" key="6">
    <source>
        <dbReference type="ARBA" id="ARBA00022842"/>
    </source>
</evidence>
<name>F0T2W9_SYNGF</name>
<dbReference type="GO" id="GO:0004019">
    <property type="term" value="F:adenylosuccinate synthase activity"/>
    <property type="evidence" value="ECO:0007669"/>
    <property type="project" value="UniProtKB-UniRule"/>
</dbReference>
<organism evidence="11 12">
    <name type="scientific">Syntrophobotulus glycolicus (strain DSM 8271 / FlGlyR)</name>
    <dbReference type="NCBI Taxonomy" id="645991"/>
    <lineage>
        <taxon>Bacteria</taxon>
        <taxon>Bacillati</taxon>
        <taxon>Bacillota</taxon>
        <taxon>Clostridia</taxon>
        <taxon>Eubacteriales</taxon>
        <taxon>Desulfitobacteriaceae</taxon>
        <taxon>Syntrophobotulus</taxon>
    </lineage>
</organism>
<dbReference type="CDD" id="cd03108">
    <property type="entry name" value="AdSS"/>
    <property type="match status" value="1"/>
</dbReference>
<dbReference type="GO" id="GO:0044208">
    <property type="term" value="P:'de novo' AMP biosynthetic process"/>
    <property type="evidence" value="ECO:0007669"/>
    <property type="project" value="UniProtKB-UniRule"/>
</dbReference>
<dbReference type="EMBL" id="CP002547">
    <property type="protein sequence ID" value="ADY57606.1"/>
    <property type="molecule type" value="Genomic_DNA"/>
</dbReference>
<dbReference type="PROSITE" id="PS00513">
    <property type="entry name" value="ADENYLOSUCCIN_SYN_2"/>
    <property type="match status" value="1"/>
</dbReference>
<dbReference type="InterPro" id="IPR018220">
    <property type="entry name" value="Adenylosuccin_syn_GTP-bd"/>
</dbReference>
<dbReference type="InterPro" id="IPR033128">
    <property type="entry name" value="Adenylosuccin_syn_Lys_AS"/>
</dbReference>
<reference evidence="11 12" key="1">
    <citation type="journal article" date="2011" name="Stand. Genomic Sci.">
        <title>Complete genome sequence of Syntrophobotulus glycolicus type strain (FlGlyR).</title>
        <authorList>
            <person name="Han C."/>
            <person name="Mwirichia R."/>
            <person name="Chertkov O."/>
            <person name="Held B."/>
            <person name="Lapidus A."/>
            <person name="Nolan M."/>
            <person name="Lucas S."/>
            <person name="Hammon N."/>
            <person name="Deshpande S."/>
            <person name="Cheng J.F."/>
            <person name="Tapia R."/>
            <person name="Goodwin L."/>
            <person name="Pitluck S."/>
            <person name="Huntemann M."/>
            <person name="Liolios K."/>
            <person name="Ivanova N."/>
            <person name="Pagani I."/>
            <person name="Mavromatis K."/>
            <person name="Ovchinikova G."/>
            <person name="Pati A."/>
            <person name="Chen A."/>
            <person name="Palaniappan K."/>
            <person name="Land M."/>
            <person name="Hauser L."/>
            <person name="Brambilla E.M."/>
            <person name="Rohde M."/>
            <person name="Spring S."/>
            <person name="Sikorski J."/>
            <person name="Goker M."/>
            <person name="Woyke T."/>
            <person name="Bristow J."/>
            <person name="Eisen J.A."/>
            <person name="Markowitz V."/>
            <person name="Hugenholtz P."/>
            <person name="Kyrpides N.C."/>
            <person name="Klenk H.P."/>
            <person name="Detter J.C."/>
        </authorList>
    </citation>
    <scope>NUCLEOTIDE SEQUENCE [LARGE SCALE GENOMIC DNA]</scope>
    <source>
        <strain evidence="12">DSM 8271 / FlGlyR</strain>
    </source>
</reference>
<feature type="binding site" evidence="8">
    <location>
        <begin position="299"/>
        <end position="305"/>
    </location>
    <ligand>
        <name>substrate</name>
    </ligand>
</feature>
<dbReference type="HOGENOM" id="CLU_029848_0_0_9"/>
<dbReference type="HAMAP" id="MF_00011">
    <property type="entry name" value="Adenylosucc_synth"/>
    <property type="match status" value="1"/>
</dbReference>
<evidence type="ECO:0000313" key="12">
    <source>
        <dbReference type="Proteomes" id="UP000007488"/>
    </source>
</evidence>
<reference evidence="12" key="2">
    <citation type="submission" date="2011-02" db="EMBL/GenBank/DDBJ databases">
        <title>The complete genome of Syntrophobotulus glycolicus DSM 8271.</title>
        <authorList>
            <person name="Lucas S."/>
            <person name="Copeland A."/>
            <person name="Lapidus A."/>
            <person name="Bruce D."/>
            <person name="Goodwin L."/>
            <person name="Pitluck S."/>
            <person name="Kyrpides N."/>
            <person name="Mavromatis K."/>
            <person name="Pagani I."/>
            <person name="Ivanova N."/>
            <person name="Mikhailova N."/>
            <person name="Chertkov O."/>
            <person name="Held B."/>
            <person name="Detter J.C."/>
            <person name="Tapia R."/>
            <person name="Han C."/>
            <person name="Land M."/>
            <person name="Hauser L."/>
            <person name="Markowitz V."/>
            <person name="Cheng J.-F."/>
            <person name="Hugenholtz P."/>
            <person name="Woyke T."/>
            <person name="Wu D."/>
            <person name="Spring S."/>
            <person name="Schroeder M."/>
            <person name="Brambilla E."/>
            <person name="Klenk H.-P."/>
            <person name="Eisen J.A."/>
        </authorList>
    </citation>
    <scope>NUCLEOTIDE SEQUENCE [LARGE SCALE GENOMIC DNA]</scope>
    <source>
        <strain evidence="12">DSM 8271 / FlGlyR</strain>
    </source>
</reference>
<comment type="subcellular location">
    <subcellularLocation>
        <location evidence="8">Cytoplasm</location>
    </subcellularLocation>
</comment>
<feature type="active site" evidence="9">
    <location>
        <position position="140"/>
    </location>
</feature>
<evidence type="ECO:0000256" key="9">
    <source>
        <dbReference type="PROSITE-ProRule" id="PRU10134"/>
    </source>
</evidence>
<dbReference type="FunFam" id="3.90.170.10:FF:000001">
    <property type="entry name" value="Adenylosuccinate synthetase"/>
    <property type="match status" value="1"/>
</dbReference>
<dbReference type="KEGG" id="sgy:Sgly_3344"/>
<dbReference type="SUPFAM" id="SSF52540">
    <property type="entry name" value="P-loop containing nucleoside triphosphate hydrolases"/>
    <property type="match status" value="1"/>
</dbReference>
<dbReference type="PANTHER" id="PTHR11846:SF0">
    <property type="entry name" value="ADENYLOSUCCINATE SYNTHETASE"/>
    <property type="match status" value="1"/>
</dbReference>
<evidence type="ECO:0000256" key="2">
    <source>
        <dbReference type="ARBA" id="ARBA00022598"/>
    </source>
</evidence>
<dbReference type="GO" id="GO:0005525">
    <property type="term" value="F:GTP binding"/>
    <property type="evidence" value="ECO:0007669"/>
    <property type="project" value="UniProtKB-UniRule"/>
</dbReference>
<comment type="catalytic activity">
    <reaction evidence="8 10">
        <text>IMP + L-aspartate + GTP = N(6)-(1,2-dicarboxyethyl)-AMP + GDP + phosphate + 2 H(+)</text>
        <dbReference type="Rhea" id="RHEA:15753"/>
        <dbReference type="ChEBI" id="CHEBI:15378"/>
        <dbReference type="ChEBI" id="CHEBI:29991"/>
        <dbReference type="ChEBI" id="CHEBI:37565"/>
        <dbReference type="ChEBI" id="CHEBI:43474"/>
        <dbReference type="ChEBI" id="CHEBI:57567"/>
        <dbReference type="ChEBI" id="CHEBI:58053"/>
        <dbReference type="ChEBI" id="CHEBI:58189"/>
        <dbReference type="EC" id="6.3.4.4"/>
    </reaction>
</comment>
<evidence type="ECO:0000256" key="5">
    <source>
        <dbReference type="ARBA" id="ARBA00022755"/>
    </source>
</evidence>
<keyword evidence="4 8" id="KW-0547">Nucleotide-binding</keyword>
<feature type="binding site" evidence="8">
    <location>
        <position position="143"/>
    </location>
    <ligand>
        <name>IMP</name>
        <dbReference type="ChEBI" id="CHEBI:58053"/>
        <note>ligand shared between dimeric partners</note>
    </ligand>
</feature>
<feature type="binding site" description="in other chain" evidence="8">
    <location>
        <position position="224"/>
    </location>
    <ligand>
        <name>IMP</name>
        <dbReference type="ChEBI" id="CHEBI:58053"/>
        <note>ligand shared between dimeric partners</note>
    </ligand>
</feature>
<keyword evidence="2 8" id="KW-0436">Ligase</keyword>
<feature type="binding site" evidence="8">
    <location>
        <begin position="413"/>
        <end position="415"/>
    </location>
    <ligand>
        <name>GTP</name>
        <dbReference type="ChEBI" id="CHEBI:37565"/>
    </ligand>
</feature>
<dbReference type="eggNOG" id="COG0104">
    <property type="taxonomic scope" value="Bacteria"/>
</dbReference>
<comment type="subunit">
    <text evidence="1 8">Homodimer.</text>
</comment>
<feature type="binding site" description="in other chain" evidence="8">
    <location>
        <begin position="39"/>
        <end position="42"/>
    </location>
    <ligand>
        <name>IMP</name>
        <dbReference type="ChEBI" id="CHEBI:58053"/>
        <note>ligand shared between dimeric partners</note>
    </ligand>
</feature>
<dbReference type="InterPro" id="IPR042111">
    <property type="entry name" value="Adenylosuccinate_synth_dom3"/>
</dbReference>
<keyword evidence="12" id="KW-1185">Reference proteome</keyword>
<dbReference type="SMART" id="SM00788">
    <property type="entry name" value="Adenylsucc_synt"/>
    <property type="match status" value="1"/>
</dbReference>
<feature type="binding site" description="in other chain" evidence="8">
    <location>
        <position position="303"/>
    </location>
    <ligand>
        <name>IMP</name>
        <dbReference type="ChEBI" id="CHEBI:58053"/>
        <note>ligand shared between dimeric partners</note>
    </ligand>
</feature>
<feature type="binding site" description="in other chain" evidence="8">
    <location>
        <begin position="14"/>
        <end position="17"/>
    </location>
    <ligand>
        <name>IMP</name>
        <dbReference type="ChEBI" id="CHEBI:58053"/>
        <note>ligand shared between dimeric partners</note>
    </ligand>
</feature>
<dbReference type="AlphaFoldDB" id="F0T2W9"/>
<dbReference type="Pfam" id="PF00709">
    <property type="entry name" value="Adenylsucc_synt"/>
    <property type="match status" value="1"/>
</dbReference>
<dbReference type="PANTHER" id="PTHR11846">
    <property type="entry name" value="ADENYLOSUCCINATE SYNTHETASE"/>
    <property type="match status" value="1"/>
</dbReference>
<accession>F0T2W9</accession>
<feature type="binding site" description="in other chain" evidence="8">
    <location>
        <position position="129"/>
    </location>
    <ligand>
        <name>IMP</name>
        <dbReference type="ChEBI" id="CHEBI:58053"/>
        <note>ligand shared between dimeric partners</note>
    </ligand>
</feature>
<feature type="binding site" evidence="8">
    <location>
        <position position="305"/>
    </location>
    <ligand>
        <name>GTP</name>
        <dbReference type="ChEBI" id="CHEBI:37565"/>
    </ligand>
</feature>
<protein>
    <recommendedName>
        <fullName evidence="8 10">Adenylosuccinate synthetase</fullName>
        <shortName evidence="8">AMPSase</shortName>
        <shortName evidence="8">AdSS</shortName>
        <ecNumber evidence="8 10">6.3.4.4</ecNumber>
    </recommendedName>
    <alternativeName>
        <fullName evidence="8">IMP--aspartate ligase</fullName>
    </alternativeName>
</protein>
<evidence type="ECO:0000256" key="1">
    <source>
        <dbReference type="ARBA" id="ARBA00011738"/>
    </source>
</evidence>
<dbReference type="Gene3D" id="3.90.170.10">
    <property type="entry name" value="Adenylosuccinate Synthetase, subunit A, domain 3"/>
    <property type="match status" value="1"/>
</dbReference>
<dbReference type="NCBIfam" id="NF002223">
    <property type="entry name" value="PRK01117.1"/>
    <property type="match status" value="1"/>
</dbReference>
<feature type="binding site" evidence="8">
    <location>
        <position position="14"/>
    </location>
    <ligand>
        <name>Mg(2+)</name>
        <dbReference type="ChEBI" id="CHEBI:18420"/>
    </ligand>
</feature>
<dbReference type="UniPathway" id="UPA00075">
    <property type="reaction ID" value="UER00335"/>
</dbReference>
<proteinExistence type="inferred from homology"/>
<dbReference type="InterPro" id="IPR042109">
    <property type="entry name" value="Adenylosuccinate_synth_dom1"/>
</dbReference>
<evidence type="ECO:0000256" key="4">
    <source>
        <dbReference type="ARBA" id="ARBA00022741"/>
    </source>
</evidence>